<comment type="similarity">
    <text evidence="2">Belongs to the TRIM/RBCC family.</text>
</comment>
<dbReference type="GO" id="GO:0005737">
    <property type="term" value="C:cytoplasm"/>
    <property type="evidence" value="ECO:0007669"/>
    <property type="project" value="UniProtKB-SubCell"/>
</dbReference>
<evidence type="ECO:0000256" key="4">
    <source>
        <dbReference type="ARBA" id="ARBA00022723"/>
    </source>
</evidence>
<name>A0A4W6FSG2_LATCA</name>
<dbReference type="InterPro" id="IPR006574">
    <property type="entry name" value="PRY"/>
</dbReference>
<dbReference type="InterPro" id="IPR013320">
    <property type="entry name" value="ConA-like_dom_sf"/>
</dbReference>
<dbReference type="SMART" id="SM00589">
    <property type="entry name" value="PRY"/>
    <property type="match status" value="1"/>
</dbReference>
<evidence type="ECO:0000313" key="13">
    <source>
        <dbReference type="RefSeq" id="XP_018560234.1"/>
    </source>
</evidence>
<dbReference type="InterPro" id="IPR001870">
    <property type="entry name" value="B30.2/SPRY"/>
</dbReference>
<dbReference type="Proteomes" id="UP000314980">
    <property type="component" value="Unassembled WGS sequence"/>
</dbReference>
<dbReference type="InParanoid" id="A0A4W6FSG2"/>
<dbReference type="OrthoDB" id="6105938at2759"/>
<evidence type="ECO:0000256" key="2">
    <source>
        <dbReference type="ARBA" id="ARBA00008518"/>
    </source>
</evidence>
<dbReference type="SMART" id="SM00449">
    <property type="entry name" value="SPRY"/>
    <property type="match status" value="1"/>
</dbReference>
<dbReference type="PANTHER" id="PTHR24103">
    <property type="entry name" value="E3 UBIQUITIN-PROTEIN LIGASE TRIM"/>
    <property type="match status" value="1"/>
</dbReference>
<keyword evidence="4" id="KW-0479">Metal-binding</keyword>
<dbReference type="Ensembl" id="ENSLCAT00010054905.1">
    <property type="protein sequence ID" value="ENSLCAP00010053536.1"/>
    <property type="gene ID" value="ENSLCAG00010024889.1"/>
</dbReference>
<dbReference type="SUPFAM" id="SSF57850">
    <property type="entry name" value="RING/U-box"/>
    <property type="match status" value="1"/>
</dbReference>
<dbReference type="Proteomes" id="UP000694890">
    <property type="component" value="Linkage group LG11"/>
</dbReference>
<evidence type="ECO:0000256" key="5">
    <source>
        <dbReference type="ARBA" id="ARBA00022771"/>
    </source>
</evidence>
<dbReference type="InterPro" id="IPR043136">
    <property type="entry name" value="B30.2/SPRY_sf"/>
</dbReference>
<accession>A0A4W6FSG2</accession>
<dbReference type="KEGG" id="lcf:108902730"/>
<protein>
    <submittedName>
        <fullName evidence="11">Tripartite motif containing 35-13</fullName>
    </submittedName>
    <submittedName>
        <fullName evidence="13">Zinc-binding protein A33</fullName>
    </submittedName>
</protein>
<dbReference type="PROSITE" id="PS50089">
    <property type="entry name" value="ZF_RING_2"/>
    <property type="match status" value="1"/>
</dbReference>
<dbReference type="InterPro" id="IPR001841">
    <property type="entry name" value="Znf_RING"/>
</dbReference>
<feature type="domain" description="RING-type" evidence="8">
    <location>
        <begin position="14"/>
        <end position="56"/>
    </location>
</feature>
<keyword evidence="3" id="KW-0963">Cytoplasm</keyword>
<dbReference type="SUPFAM" id="SSF57845">
    <property type="entry name" value="B-box zinc-binding domain"/>
    <property type="match status" value="1"/>
</dbReference>
<reference evidence="12" key="1">
    <citation type="submission" date="2015-09" db="EMBL/GenBank/DDBJ databases">
        <authorList>
            <person name="Sai Rama Sridatta P."/>
        </authorList>
    </citation>
    <scope>NUCLEOTIDE SEQUENCE [LARGE SCALE GENOMIC DNA]</scope>
</reference>
<dbReference type="InterPro" id="IPR017907">
    <property type="entry name" value="Znf_RING_CS"/>
</dbReference>
<organism evidence="11 12">
    <name type="scientific">Lates calcarifer</name>
    <name type="common">Barramundi</name>
    <name type="synonym">Holocentrus calcarifer</name>
    <dbReference type="NCBI Taxonomy" id="8187"/>
    <lineage>
        <taxon>Eukaryota</taxon>
        <taxon>Metazoa</taxon>
        <taxon>Chordata</taxon>
        <taxon>Craniata</taxon>
        <taxon>Vertebrata</taxon>
        <taxon>Euteleostomi</taxon>
        <taxon>Actinopterygii</taxon>
        <taxon>Neopterygii</taxon>
        <taxon>Teleostei</taxon>
        <taxon>Neoteleostei</taxon>
        <taxon>Acanthomorphata</taxon>
        <taxon>Carangaria</taxon>
        <taxon>Carangaria incertae sedis</taxon>
        <taxon>Centropomidae</taxon>
        <taxon>Lates</taxon>
    </lineage>
</organism>
<dbReference type="SMART" id="SM00336">
    <property type="entry name" value="BBOX"/>
    <property type="match status" value="1"/>
</dbReference>
<dbReference type="InterPro" id="IPR050143">
    <property type="entry name" value="TRIM/RBCC"/>
</dbReference>
<dbReference type="InterPro" id="IPR000315">
    <property type="entry name" value="Znf_B-box"/>
</dbReference>
<dbReference type="Gene3D" id="2.60.120.920">
    <property type="match status" value="1"/>
</dbReference>
<gene>
    <name evidence="11 13" type="primary">trim35-13</name>
</gene>
<proteinExistence type="inferred from homology"/>
<reference evidence="11" key="3">
    <citation type="submission" date="2025-05" db="UniProtKB">
        <authorList>
            <consortium name="Ensembl"/>
        </authorList>
    </citation>
    <scope>IDENTIFICATION</scope>
</reference>
<dbReference type="PRINTS" id="PR01407">
    <property type="entry name" value="BUTYPHLNCDUF"/>
</dbReference>
<dbReference type="Gene3D" id="3.30.40.10">
    <property type="entry name" value="Zinc/RING finger domain, C3HC4 (zinc finger)"/>
    <property type="match status" value="1"/>
</dbReference>
<evidence type="ECO:0000256" key="6">
    <source>
        <dbReference type="ARBA" id="ARBA00022833"/>
    </source>
</evidence>
<feature type="domain" description="B30.2/SPRY" evidence="10">
    <location>
        <begin position="273"/>
        <end position="465"/>
    </location>
</feature>
<dbReference type="Pfam" id="PF00622">
    <property type="entry name" value="SPRY"/>
    <property type="match status" value="1"/>
</dbReference>
<dbReference type="InterPro" id="IPR018957">
    <property type="entry name" value="Znf_C3HC4_RING-type"/>
</dbReference>
<evidence type="ECO:0000256" key="7">
    <source>
        <dbReference type="PROSITE-ProRule" id="PRU00024"/>
    </source>
</evidence>
<dbReference type="Pfam" id="PF00643">
    <property type="entry name" value="zf-B_box"/>
    <property type="match status" value="1"/>
</dbReference>
<keyword evidence="5 7" id="KW-0863">Zinc-finger</keyword>
<dbReference type="InterPro" id="IPR003877">
    <property type="entry name" value="SPRY_dom"/>
</dbReference>
<evidence type="ECO:0000259" key="9">
    <source>
        <dbReference type="PROSITE" id="PS50119"/>
    </source>
</evidence>
<dbReference type="PROSITE" id="PS51257">
    <property type="entry name" value="PROKAR_LIPOPROTEIN"/>
    <property type="match status" value="1"/>
</dbReference>
<dbReference type="InterPro" id="IPR013083">
    <property type="entry name" value="Znf_RING/FYVE/PHD"/>
</dbReference>
<dbReference type="SMART" id="SM00184">
    <property type="entry name" value="RING"/>
    <property type="match status" value="1"/>
</dbReference>
<evidence type="ECO:0000259" key="8">
    <source>
        <dbReference type="PROSITE" id="PS50089"/>
    </source>
</evidence>
<dbReference type="Gene3D" id="3.30.160.60">
    <property type="entry name" value="Classic Zinc Finger"/>
    <property type="match status" value="1"/>
</dbReference>
<sequence length="469" mass="53842">MATRRAHLEDDLSCPICGHILSQPVVLSCRHRFCKACLKDSWETQGSGDSHYCPLCWRRSSMDQMVVSSVLEKACESFKEDRSKNDPEACKEHGEKLTLFCLEDLEPICGLCGKASAHARHRLYPIGEGAHDCKEELKSALLPLKEKLQLYKKAKMVCEEMAEHVKNQAEHTETQIKEEFEALHKFLKEQEAARLSTLKAEEDQKNLMINQRIEEMDNEMTSLSNTIRLVEQEMTSRDIHFLKNYKETIRRTWRTSLDPQMITGALIDVAKHLGSLKYKVWEKMKSIIKYNPVILDPNTAASCFILSEDLTMVQNSTQIFKLPDNPERFDISAEMLAAEGYSSGRHSWDVEVKDNTYWVVGVASESINRKGKHVLTPAEGFWTIRFRNGEHKACTAPWEPLNMTKKPEVIRVVLDMDRGKVTFYDPGERTPLYTFLDLITPRAFPYFCTACKEHPLKILPSRISLSTDY</sequence>
<dbReference type="FunFam" id="2.60.120.920:FF:000004">
    <property type="entry name" value="Butyrophilin subfamily 1 member A1"/>
    <property type="match status" value="1"/>
</dbReference>
<dbReference type="CDD" id="cd12893">
    <property type="entry name" value="SPRY_PRY_TRIM35"/>
    <property type="match status" value="1"/>
</dbReference>
<evidence type="ECO:0000259" key="10">
    <source>
        <dbReference type="PROSITE" id="PS50188"/>
    </source>
</evidence>
<dbReference type="SUPFAM" id="SSF49899">
    <property type="entry name" value="Concanavalin A-like lectins/glucanases"/>
    <property type="match status" value="1"/>
</dbReference>
<evidence type="ECO:0000256" key="1">
    <source>
        <dbReference type="ARBA" id="ARBA00004496"/>
    </source>
</evidence>
<dbReference type="GO" id="GO:0008270">
    <property type="term" value="F:zinc ion binding"/>
    <property type="evidence" value="ECO:0007669"/>
    <property type="project" value="UniProtKB-KW"/>
</dbReference>
<dbReference type="RefSeq" id="XP_018560234.1">
    <property type="nucleotide sequence ID" value="XM_018704718.2"/>
</dbReference>
<dbReference type="PROSITE" id="PS50119">
    <property type="entry name" value="ZF_BBOX"/>
    <property type="match status" value="1"/>
</dbReference>
<evidence type="ECO:0000313" key="11">
    <source>
        <dbReference type="Ensembl" id="ENSLCAP00010053536.1"/>
    </source>
</evidence>
<dbReference type="GeneTree" id="ENSGT01030000234583"/>
<dbReference type="CTD" id="566281"/>
<dbReference type="InterPro" id="IPR003879">
    <property type="entry name" value="Butyrophylin_SPRY"/>
</dbReference>
<dbReference type="AlphaFoldDB" id="A0A4W6FSG2"/>
<feature type="domain" description="B box-type" evidence="9">
    <location>
        <begin position="85"/>
        <end position="126"/>
    </location>
</feature>
<dbReference type="PROSITE" id="PS50188">
    <property type="entry name" value="B302_SPRY"/>
    <property type="match status" value="1"/>
</dbReference>
<dbReference type="Pfam" id="PF00097">
    <property type="entry name" value="zf-C3HC4"/>
    <property type="match status" value="1"/>
</dbReference>
<dbReference type="GeneID" id="108902730"/>
<keyword evidence="12" id="KW-1185">Reference proteome</keyword>
<comment type="subcellular location">
    <subcellularLocation>
        <location evidence="1">Cytoplasm</location>
    </subcellularLocation>
</comment>
<dbReference type="PROSITE" id="PS00518">
    <property type="entry name" value="ZF_RING_1"/>
    <property type="match status" value="1"/>
</dbReference>
<dbReference type="Pfam" id="PF13765">
    <property type="entry name" value="PRY"/>
    <property type="match status" value="1"/>
</dbReference>
<reference evidence="13" key="2">
    <citation type="submission" date="2025-04" db="UniProtKB">
        <authorList>
            <consortium name="RefSeq"/>
        </authorList>
    </citation>
    <scope>IDENTIFICATION</scope>
    <source>
        <tissue evidence="13">Brain</tissue>
    </source>
</reference>
<evidence type="ECO:0000256" key="3">
    <source>
        <dbReference type="ARBA" id="ARBA00022490"/>
    </source>
</evidence>
<keyword evidence="6" id="KW-0862">Zinc</keyword>
<evidence type="ECO:0000313" key="12">
    <source>
        <dbReference type="Proteomes" id="UP000314980"/>
    </source>
</evidence>